<dbReference type="PANTHER" id="PTHR43808">
    <property type="entry name" value="ACETYLORNITHINE DEACETYLASE"/>
    <property type="match status" value="1"/>
</dbReference>
<keyword evidence="2" id="KW-1185">Reference proteome</keyword>
<comment type="caution">
    <text evidence="1">The sequence shown here is derived from an EMBL/GenBank/DDBJ whole genome shotgun (WGS) entry which is preliminary data.</text>
</comment>
<gene>
    <name evidence="1" type="ORF">ACFSUO_14460</name>
</gene>
<organism evidence="1 2">
    <name type="scientific">Lentibacillus juripiscarius</name>
    <dbReference type="NCBI Taxonomy" id="257446"/>
    <lineage>
        <taxon>Bacteria</taxon>
        <taxon>Bacillati</taxon>
        <taxon>Bacillota</taxon>
        <taxon>Bacilli</taxon>
        <taxon>Bacillales</taxon>
        <taxon>Bacillaceae</taxon>
        <taxon>Lentibacillus</taxon>
    </lineage>
</organism>
<proteinExistence type="predicted"/>
<dbReference type="EMBL" id="JBHUNA010000038">
    <property type="protein sequence ID" value="MFD2762157.1"/>
    <property type="molecule type" value="Genomic_DNA"/>
</dbReference>
<protein>
    <submittedName>
        <fullName evidence="1">M20/M25/M40 family metallo-hydrolase</fullName>
    </submittedName>
</protein>
<dbReference type="Gene3D" id="3.40.630.10">
    <property type="entry name" value="Zn peptidases"/>
    <property type="match status" value="1"/>
</dbReference>
<evidence type="ECO:0000313" key="1">
    <source>
        <dbReference type="EMBL" id="MFD2762157.1"/>
    </source>
</evidence>
<accession>A0ABW5VBY8</accession>
<dbReference type="SUPFAM" id="SSF53187">
    <property type="entry name" value="Zn-dependent exopeptidases"/>
    <property type="match status" value="1"/>
</dbReference>
<name>A0ABW5VBY8_9BACI</name>
<reference evidence="2" key="1">
    <citation type="journal article" date="2019" name="Int. J. Syst. Evol. Microbiol.">
        <title>The Global Catalogue of Microorganisms (GCM) 10K type strain sequencing project: providing services to taxonomists for standard genome sequencing and annotation.</title>
        <authorList>
            <consortium name="The Broad Institute Genomics Platform"/>
            <consortium name="The Broad Institute Genome Sequencing Center for Infectious Disease"/>
            <person name="Wu L."/>
            <person name="Ma J."/>
        </authorList>
    </citation>
    <scope>NUCLEOTIDE SEQUENCE [LARGE SCALE GENOMIC DNA]</scope>
    <source>
        <strain evidence="2">TISTR 1535</strain>
    </source>
</reference>
<dbReference type="RefSeq" id="WP_382395379.1">
    <property type="nucleotide sequence ID" value="NZ_JBHUNA010000038.1"/>
</dbReference>
<dbReference type="PANTHER" id="PTHR43808:SF27">
    <property type="entry name" value="PROTEIN ROCB"/>
    <property type="match status" value="1"/>
</dbReference>
<dbReference type="InterPro" id="IPR012166">
    <property type="entry name" value="Uncharacterised_RocB"/>
</dbReference>
<dbReference type="PIRSF" id="PIRSF010386">
    <property type="entry name" value="RocB"/>
    <property type="match status" value="1"/>
</dbReference>
<dbReference type="Proteomes" id="UP001597502">
    <property type="component" value="Unassembled WGS sequence"/>
</dbReference>
<sequence length="555" mass="63281">MYHQLRSLSTKEQVEKITRHLVGINSINSTDGEAAIVEEIKRLLDTFPYFQQHANHLWIQDVKGDSSGRKNLFAFVEGAAQTKETVIYQAHIDTVGVEDFGLLKDKAFSPDALEAFFRSYEYDEELKQQAQSGDWLFGRGALDMKSGAAVHIANLLYFSEHPEELSGNILLVINGDEESEHKGITGALSELKRIQHKHQLEYIVAINTDFTTPLYDGDVNKYVYTGTAGKILPSFFIYGREAHVGDTLAGIDPNFIAAKITERIHNNYELAETIPGEYVLPPTCLYQRDTKQQYTVQTASSSQLYFNYFLFEATPEEALDQLLSETQNVCSEAEQYLQKQFHAFIEKTGYPTRDLSWEIEVTTYSEFVAYLEDKVIDTRAAINQVLADSETSELRELNFEIVSALQELDPNKKARVILFFAPPFLPHNYLKEESTRDQHIKKSVESVIEAVGEETGETFAVKKFFPYLADGSFLSSHETEEQLTPLLENLPEWEKLYNVPFATIKEFNLPSINMGVYGKDGHKWTERVYKPYSFETLPILVKQTTKHLLNEFCVV</sequence>
<dbReference type="InterPro" id="IPR050072">
    <property type="entry name" value="Peptidase_M20A"/>
</dbReference>
<dbReference type="Pfam" id="PF01546">
    <property type="entry name" value="Peptidase_M20"/>
    <property type="match status" value="1"/>
</dbReference>
<dbReference type="InterPro" id="IPR002933">
    <property type="entry name" value="Peptidase_M20"/>
</dbReference>
<evidence type="ECO:0000313" key="2">
    <source>
        <dbReference type="Proteomes" id="UP001597502"/>
    </source>
</evidence>